<protein>
    <submittedName>
        <fullName evidence="1">Uncharacterized protein</fullName>
    </submittedName>
</protein>
<reference evidence="1" key="2">
    <citation type="submission" date="2022-01" db="EMBL/GenBank/DDBJ databases">
        <authorList>
            <person name="Yamashiro T."/>
            <person name="Shiraishi A."/>
            <person name="Satake H."/>
            <person name="Nakayama K."/>
        </authorList>
    </citation>
    <scope>NUCLEOTIDE SEQUENCE</scope>
</reference>
<accession>A0ABQ5C7J0</accession>
<evidence type="ECO:0000313" key="2">
    <source>
        <dbReference type="Proteomes" id="UP001151760"/>
    </source>
</evidence>
<evidence type="ECO:0000313" key="1">
    <source>
        <dbReference type="EMBL" id="GJT22082.1"/>
    </source>
</evidence>
<gene>
    <name evidence="1" type="ORF">Tco_0892019</name>
</gene>
<name>A0ABQ5C7J0_9ASTR</name>
<keyword evidence="2" id="KW-1185">Reference proteome</keyword>
<reference evidence="1" key="1">
    <citation type="journal article" date="2022" name="Int. J. Mol. Sci.">
        <title>Draft Genome of Tanacetum Coccineum: Genomic Comparison of Closely Related Tanacetum-Family Plants.</title>
        <authorList>
            <person name="Yamashiro T."/>
            <person name="Shiraishi A."/>
            <person name="Nakayama K."/>
            <person name="Satake H."/>
        </authorList>
    </citation>
    <scope>NUCLEOTIDE SEQUENCE</scope>
</reference>
<dbReference type="Proteomes" id="UP001151760">
    <property type="component" value="Unassembled WGS sequence"/>
</dbReference>
<dbReference type="EMBL" id="BQNB010013941">
    <property type="protein sequence ID" value="GJT22082.1"/>
    <property type="molecule type" value="Genomic_DNA"/>
</dbReference>
<sequence>MAYYIDSPLIKWPRTVDACHVILWFSQYWGVFLTVTASDDDMRRVLIPIFSEYGALIRILLQRLGRLGAFRPSGIQRWHSSRCRTLVRYRFIDSSRALYDPFTCFVTRTSLLEAGNSKLKAYVISSLSEFVKIRSAPEPSLLEALSMNNVQSGVLSGIWVGVVVASSDIFGRILIEDSAMKSATTCPFIADLGLYLISCSPSSMTHLASRPEFSDLSNTCRIGWFVNTHIVYAWKYLRSRCAVCTSARANFSSGG</sequence>
<organism evidence="1 2">
    <name type="scientific">Tanacetum coccineum</name>
    <dbReference type="NCBI Taxonomy" id="301880"/>
    <lineage>
        <taxon>Eukaryota</taxon>
        <taxon>Viridiplantae</taxon>
        <taxon>Streptophyta</taxon>
        <taxon>Embryophyta</taxon>
        <taxon>Tracheophyta</taxon>
        <taxon>Spermatophyta</taxon>
        <taxon>Magnoliopsida</taxon>
        <taxon>eudicotyledons</taxon>
        <taxon>Gunneridae</taxon>
        <taxon>Pentapetalae</taxon>
        <taxon>asterids</taxon>
        <taxon>campanulids</taxon>
        <taxon>Asterales</taxon>
        <taxon>Asteraceae</taxon>
        <taxon>Asteroideae</taxon>
        <taxon>Anthemideae</taxon>
        <taxon>Anthemidinae</taxon>
        <taxon>Tanacetum</taxon>
    </lineage>
</organism>
<comment type="caution">
    <text evidence="1">The sequence shown here is derived from an EMBL/GenBank/DDBJ whole genome shotgun (WGS) entry which is preliminary data.</text>
</comment>
<proteinExistence type="predicted"/>